<gene>
    <name evidence="2" type="ORF">IFM89_005204</name>
</gene>
<dbReference type="SUPFAM" id="SSF81383">
    <property type="entry name" value="F-box domain"/>
    <property type="match status" value="1"/>
</dbReference>
<dbReference type="InterPro" id="IPR001810">
    <property type="entry name" value="F-box_dom"/>
</dbReference>
<dbReference type="Pfam" id="PF00646">
    <property type="entry name" value="F-box"/>
    <property type="match status" value="1"/>
</dbReference>
<accession>A0A835HZR9</accession>
<dbReference type="EMBL" id="JADFTS010000004">
    <property type="protein sequence ID" value="KAF9608054.1"/>
    <property type="molecule type" value="Genomic_DNA"/>
</dbReference>
<dbReference type="PANTHER" id="PTHR38926">
    <property type="entry name" value="F-BOX DOMAIN CONTAINING PROTEIN, EXPRESSED"/>
    <property type="match status" value="1"/>
</dbReference>
<dbReference type="Gene3D" id="3.80.10.10">
    <property type="entry name" value="Ribonuclease Inhibitor"/>
    <property type="match status" value="1"/>
</dbReference>
<feature type="domain" description="F-box" evidence="1">
    <location>
        <begin position="21"/>
        <end position="63"/>
    </location>
</feature>
<sequence length="202" mass="22635">MSLADFGEGRSKVKATMKRSWEDLDGDILLSIYARLCVTDIILGASLCCSFWYKVSKEPSLWRDVDLSCFDFIEEKDVSPGPFIRLVVTRSQGSITSITFPLDASSDDLLVVAERCPGLRHFDIKNPSSYLMNNAALGTAISKLKELEGMAIGDHFISDGFALENIIPFCPKFTKLKVYDMSWSTMWQISRVMPQIDVLDIS</sequence>
<name>A0A835HZR9_9MAGN</name>
<comment type="caution">
    <text evidence="2">The sequence shown here is derived from an EMBL/GenBank/DDBJ whole genome shotgun (WGS) entry which is preliminary data.</text>
</comment>
<dbReference type="InterPro" id="IPR032675">
    <property type="entry name" value="LRR_dom_sf"/>
</dbReference>
<reference evidence="2 3" key="1">
    <citation type="submission" date="2020-10" db="EMBL/GenBank/DDBJ databases">
        <title>The Coptis chinensis genome and diversification of protoberbering-type alkaloids.</title>
        <authorList>
            <person name="Wang B."/>
            <person name="Shu S."/>
            <person name="Song C."/>
            <person name="Liu Y."/>
        </authorList>
    </citation>
    <scope>NUCLEOTIDE SEQUENCE [LARGE SCALE GENOMIC DNA]</scope>
    <source>
        <strain evidence="2">HL-2020</strain>
        <tissue evidence="2">Leaf</tissue>
    </source>
</reference>
<keyword evidence="3" id="KW-1185">Reference proteome</keyword>
<evidence type="ECO:0000313" key="3">
    <source>
        <dbReference type="Proteomes" id="UP000631114"/>
    </source>
</evidence>
<proteinExistence type="predicted"/>
<dbReference type="PANTHER" id="PTHR38926:SF5">
    <property type="entry name" value="F-BOX AND LEUCINE-RICH REPEAT PROTEIN 6"/>
    <property type="match status" value="1"/>
</dbReference>
<dbReference type="InterPro" id="IPR036047">
    <property type="entry name" value="F-box-like_dom_sf"/>
</dbReference>
<organism evidence="2 3">
    <name type="scientific">Coptis chinensis</name>
    <dbReference type="NCBI Taxonomy" id="261450"/>
    <lineage>
        <taxon>Eukaryota</taxon>
        <taxon>Viridiplantae</taxon>
        <taxon>Streptophyta</taxon>
        <taxon>Embryophyta</taxon>
        <taxon>Tracheophyta</taxon>
        <taxon>Spermatophyta</taxon>
        <taxon>Magnoliopsida</taxon>
        <taxon>Ranunculales</taxon>
        <taxon>Ranunculaceae</taxon>
        <taxon>Coptidoideae</taxon>
        <taxon>Coptis</taxon>
    </lineage>
</organism>
<dbReference type="Proteomes" id="UP000631114">
    <property type="component" value="Unassembled WGS sequence"/>
</dbReference>
<protein>
    <recommendedName>
        <fullName evidence="1">F-box domain-containing protein</fullName>
    </recommendedName>
</protein>
<evidence type="ECO:0000259" key="1">
    <source>
        <dbReference type="Pfam" id="PF00646"/>
    </source>
</evidence>
<evidence type="ECO:0000313" key="2">
    <source>
        <dbReference type="EMBL" id="KAF9608054.1"/>
    </source>
</evidence>
<dbReference type="OrthoDB" id="1929062at2759"/>
<dbReference type="AlphaFoldDB" id="A0A835HZR9"/>